<sequence length="494" mass="56945">MTNPSSVRCVRPFRFLASWINHPNFDQLVREKWRFGPNIAHNLASLMEVFRKWNSEIYGHIGRRKRLLANRIAKVQAAPDRRPSIFLLNLEHDLWIEYERVLDEEESLWRQKLREEAIRYSSSLYSLDDQAYFLLPLRGRQITDNIIIAQEIVHSMRTKKGKKSWMDIKIMWNGNTTEEFQRMKGIRQGCPLSPYIFVLCMERLGQLTHKEVEDKTWEPFSVGKNGPQIRRKLDRWDAKPLSMVGRVTLARSVLLSIPNYFMQSVKIPISVCNEIEKIAQGFIWGSSNTNQQPSLVWWNDCCQPLSNGGLGIRRFTVQNDSFLLKLGFNFLTNKKALWVLFVKAKYKIIDDFPVDITKNCCSFLWRSLAKIWPFLRKCVAWFAGDGIPVPNCLVGPDSMISQWSFNGRQTRCSRWIPPPMGTIKLNTKSGFGWTIGCGAVRLVYFLSHATVLLQYLISPPPLNAPPIQTYLNKACDLVLGLAALAAVVRDEFGN</sequence>
<dbReference type="PANTHER" id="PTHR33116:SF86">
    <property type="entry name" value="REVERSE TRANSCRIPTASE DOMAIN-CONTAINING PROTEIN"/>
    <property type="match status" value="1"/>
</dbReference>
<protein>
    <recommendedName>
        <fullName evidence="3">Reverse transcriptase domain-containing protein</fullName>
    </recommendedName>
</protein>
<reference evidence="1 2" key="1">
    <citation type="journal article" date="2021" name="Plant Biotechnol. J.">
        <title>Multi-omics assisted identification of the key and species-specific regulatory components of drought-tolerant mechanisms in Gossypium stocksii.</title>
        <authorList>
            <person name="Yu D."/>
            <person name="Ke L."/>
            <person name="Zhang D."/>
            <person name="Wu Y."/>
            <person name="Sun Y."/>
            <person name="Mei J."/>
            <person name="Sun J."/>
            <person name="Sun Y."/>
        </authorList>
    </citation>
    <scope>NUCLEOTIDE SEQUENCE [LARGE SCALE GENOMIC DNA]</scope>
    <source>
        <strain evidence="2">cv. E1</strain>
        <tissue evidence="1">Leaf</tissue>
    </source>
</reference>
<name>A0A9D4A4K1_9ROSI</name>
<dbReference type="Proteomes" id="UP000828251">
    <property type="component" value="Unassembled WGS sequence"/>
</dbReference>
<dbReference type="AlphaFoldDB" id="A0A9D4A4K1"/>
<evidence type="ECO:0000313" key="2">
    <source>
        <dbReference type="Proteomes" id="UP000828251"/>
    </source>
</evidence>
<comment type="caution">
    <text evidence="1">The sequence shown here is derived from an EMBL/GenBank/DDBJ whole genome shotgun (WGS) entry which is preliminary data.</text>
</comment>
<dbReference type="OrthoDB" id="1938625at2759"/>
<accession>A0A9D4A4K1</accession>
<gene>
    <name evidence="1" type="ORF">J1N35_024086</name>
</gene>
<dbReference type="EMBL" id="JAIQCV010000007">
    <property type="protein sequence ID" value="KAH1084325.1"/>
    <property type="molecule type" value="Genomic_DNA"/>
</dbReference>
<keyword evidence="2" id="KW-1185">Reference proteome</keyword>
<organism evidence="1 2">
    <name type="scientific">Gossypium stocksii</name>
    <dbReference type="NCBI Taxonomy" id="47602"/>
    <lineage>
        <taxon>Eukaryota</taxon>
        <taxon>Viridiplantae</taxon>
        <taxon>Streptophyta</taxon>
        <taxon>Embryophyta</taxon>
        <taxon>Tracheophyta</taxon>
        <taxon>Spermatophyta</taxon>
        <taxon>Magnoliopsida</taxon>
        <taxon>eudicotyledons</taxon>
        <taxon>Gunneridae</taxon>
        <taxon>Pentapetalae</taxon>
        <taxon>rosids</taxon>
        <taxon>malvids</taxon>
        <taxon>Malvales</taxon>
        <taxon>Malvaceae</taxon>
        <taxon>Malvoideae</taxon>
        <taxon>Gossypium</taxon>
    </lineage>
</organism>
<proteinExistence type="predicted"/>
<evidence type="ECO:0000313" key="1">
    <source>
        <dbReference type="EMBL" id="KAH1084325.1"/>
    </source>
</evidence>
<evidence type="ECO:0008006" key="3">
    <source>
        <dbReference type="Google" id="ProtNLM"/>
    </source>
</evidence>
<dbReference type="PANTHER" id="PTHR33116">
    <property type="entry name" value="REVERSE TRANSCRIPTASE ZINC-BINDING DOMAIN-CONTAINING PROTEIN-RELATED-RELATED"/>
    <property type="match status" value="1"/>
</dbReference>